<dbReference type="Gene3D" id="3.90.440.10">
    <property type="entry name" value="Nitric Oxide Synthase,Heme Domain,Chain A domain 2"/>
    <property type="match status" value="1"/>
</dbReference>
<dbReference type="InterPro" id="IPR044944">
    <property type="entry name" value="NOS_dom_3"/>
</dbReference>
<evidence type="ECO:0000256" key="2">
    <source>
        <dbReference type="ARBA" id="ARBA00002642"/>
    </source>
</evidence>
<dbReference type="CDD" id="cd00575">
    <property type="entry name" value="NOS_oxygenase"/>
    <property type="match status" value="1"/>
</dbReference>
<comment type="miscellaneous">
    <text evidence="11">This protein is similar to the oxygenase domain of eukaryotic nitric oxide synthases but lacks the reductase domain which, in eukaryotes, is responsible for transfer of electrons to the ferric heme during nitric oxide synthesis.</text>
</comment>
<evidence type="ECO:0000256" key="4">
    <source>
        <dbReference type="ARBA" id="ARBA00012735"/>
    </source>
</evidence>
<comment type="subunit">
    <text evidence="11">Homodimer.</text>
</comment>
<evidence type="ECO:0000256" key="11">
    <source>
        <dbReference type="PIRNR" id="PIRNR037219"/>
    </source>
</evidence>
<evidence type="ECO:0000259" key="13">
    <source>
        <dbReference type="Pfam" id="PF02898"/>
    </source>
</evidence>
<evidence type="ECO:0000256" key="1">
    <source>
        <dbReference type="ARBA" id="ARBA00001971"/>
    </source>
</evidence>
<keyword evidence="7 11" id="KW-0479">Metal-binding</keyword>
<accession>A0A248TCC5</accession>
<dbReference type="InterPro" id="IPR044943">
    <property type="entry name" value="NOS_dom_1"/>
</dbReference>
<comment type="cofactor">
    <cofactor evidence="1 11 12">
        <name>heme</name>
        <dbReference type="ChEBI" id="CHEBI:30413"/>
    </cofactor>
</comment>
<evidence type="ECO:0000256" key="8">
    <source>
        <dbReference type="ARBA" id="ARBA00023002"/>
    </source>
</evidence>
<dbReference type="GO" id="GO:0046872">
    <property type="term" value="F:metal ion binding"/>
    <property type="evidence" value="ECO:0007669"/>
    <property type="project" value="UniProtKB-KW"/>
</dbReference>
<evidence type="ECO:0000256" key="5">
    <source>
        <dbReference type="ARBA" id="ARBA00018859"/>
    </source>
</evidence>
<dbReference type="InterPro" id="IPR036119">
    <property type="entry name" value="NOS_N_sf"/>
</dbReference>
<evidence type="ECO:0000256" key="10">
    <source>
        <dbReference type="ARBA" id="ARBA00048713"/>
    </source>
</evidence>
<protein>
    <recommendedName>
        <fullName evidence="5 11">Nitric oxide synthase oxygenase</fullName>
        <ecNumber evidence="4 11">1.14.14.47</ecNumber>
    </recommendedName>
</protein>
<dbReference type="RefSeq" id="WP_095369420.1">
    <property type="nucleotide sequence ID" value="NZ_CP022983.1"/>
</dbReference>
<reference evidence="14 15" key="1">
    <citation type="submission" date="2017-08" db="EMBL/GenBank/DDBJ databases">
        <title>Complete Genome Sequence of Bacillus kochii Oregon-R-modENCODE STRAIN BDGP4, isolated from Drosophila melanogaster gut.</title>
        <authorList>
            <person name="Wan K.H."/>
            <person name="Yu C."/>
            <person name="Park S."/>
            <person name="Hammonds A.S."/>
            <person name="Booth B.W."/>
            <person name="Celniker S.E."/>
        </authorList>
    </citation>
    <scope>NUCLEOTIDE SEQUENCE [LARGE SCALE GENOMIC DNA]</scope>
    <source>
        <strain evidence="14 15">BDGP4</strain>
    </source>
</reference>
<evidence type="ECO:0000313" key="14">
    <source>
        <dbReference type="EMBL" id="ASV65845.1"/>
    </source>
</evidence>
<dbReference type="EC" id="1.14.14.47" evidence="4 11"/>
<evidence type="ECO:0000256" key="9">
    <source>
        <dbReference type="ARBA" id="ARBA00023004"/>
    </source>
</evidence>
<feature type="domain" description="Nitric oxide synthase (NOS)" evidence="13">
    <location>
        <begin position="3"/>
        <end position="359"/>
    </location>
</feature>
<organism evidence="14 15">
    <name type="scientific">Cytobacillus kochii</name>
    <dbReference type="NCBI Taxonomy" id="859143"/>
    <lineage>
        <taxon>Bacteria</taxon>
        <taxon>Bacillati</taxon>
        <taxon>Bacillota</taxon>
        <taxon>Bacilli</taxon>
        <taxon>Bacillales</taxon>
        <taxon>Bacillaceae</taxon>
        <taxon>Cytobacillus</taxon>
    </lineage>
</organism>
<dbReference type="OrthoDB" id="3398374at2"/>
<sequence length="359" mass="42270">MSKELFQKAQEFIYQFYEETRQTKEQADRRLSMIFDEIESTGTYTQLQEELAYGSKLAWRNSNRCIGRFFWETLQVIDKRLCNTEEEVAKALFEHIKLATNSGKIKPFITVFPSNESDTTFRIWNHQLIRYAGYDTKDGILGDSSSIEFTKKCIELGWEPTYSHFDILPLVIQKNNEEPKWFTIPTELIVEVEIEHPEYTWFKELQLKWYGIPIIADMKMEIGGLIYEAAPFNGWYMGTEIGARNLADEDRYNQLPIIAELLELNIRSNASLWKDRALIELNLAVMHSFRRAGVSIVDHHTAAEQFKQFETKERKHKREVTGDWTWLIPPLSPATTHIFHKPYKNVSKSPNFYYQHKPY</sequence>
<dbReference type="AlphaFoldDB" id="A0A248TCC5"/>
<dbReference type="PIRSF" id="PIRSF037219">
    <property type="entry name" value="NOS_oxygenase"/>
    <property type="match status" value="1"/>
</dbReference>
<dbReference type="InterPro" id="IPR050607">
    <property type="entry name" value="NOS"/>
</dbReference>
<dbReference type="KEGG" id="bko:CKF48_00025"/>
<evidence type="ECO:0000256" key="6">
    <source>
        <dbReference type="ARBA" id="ARBA00022617"/>
    </source>
</evidence>
<dbReference type="GO" id="GO:0020037">
    <property type="term" value="F:heme binding"/>
    <property type="evidence" value="ECO:0007669"/>
    <property type="project" value="InterPro"/>
</dbReference>
<evidence type="ECO:0000256" key="7">
    <source>
        <dbReference type="ARBA" id="ARBA00022723"/>
    </source>
</evidence>
<dbReference type="PANTHER" id="PTHR43410:SF1">
    <property type="entry name" value="NITRIC OXIDE SYNTHASE"/>
    <property type="match status" value="1"/>
</dbReference>
<proteinExistence type="inferred from homology"/>
<dbReference type="Gene3D" id="3.90.1230.10">
    <property type="entry name" value="Nitric Oxide Synthase, Chain A, domain 3"/>
    <property type="match status" value="1"/>
</dbReference>
<dbReference type="InterPro" id="IPR044940">
    <property type="entry name" value="NOS_dom_2"/>
</dbReference>
<dbReference type="InterPro" id="IPR017142">
    <property type="entry name" value="Nitric_oxide_synthase_Oase-su"/>
</dbReference>
<dbReference type="GO" id="GO:0006809">
    <property type="term" value="P:nitric oxide biosynthetic process"/>
    <property type="evidence" value="ECO:0007669"/>
    <property type="project" value="InterPro"/>
</dbReference>
<comment type="function">
    <text evidence="2 11">Catalyzes the production of nitric oxide.</text>
</comment>
<keyword evidence="9 11" id="KW-0408">Iron</keyword>
<dbReference type="PANTHER" id="PTHR43410">
    <property type="entry name" value="NITRIC OXIDE SYNTHASE OXYGENASE"/>
    <property type="match status" value="1"/>
</dbReference>
<dbReference type="EMBL" id="CP022983">
    <property type="protein sequence ID" value="ASV65845.1"/>
    <property type="molecule type" value="Genomic_DNA"/>
</dbReference>
<dbReference type="SUPFAM" id="SSF56512">
    <property type="entry name" value="Nitric oxide (NO) synthase oxygenase domain"/>
    <property type="match status" value="1"/>
</dbReference>
<keyword evidence="6 11" id="KW-0349">Heme</keyword>
<dbReference type="GO" id="GO:0004517">
    <property type="term" value="F:nitric-oxide synthase activity"/>
    <property type="evidence" value="ECO:0007669"/>
    <property type="project" value="InterPro"/>
</dbReference>
<keyword evidence="8 11" id="KW-0560">Oxidoreductase</keyword>
<keyword evidence="15" id="KW-1185">Reference proteome</keyword>
<evidence type="ECO:0000256" key="12">
    <source>
        <dbReference type="PIRSR" id="PIRSR037219-1"/>
    </source>
</evidence>
<dbReference type="InterPro" id="IPR004030">
    <property type="entry name" value="NOS_N"/>
</dbReference>
<evidence type="ECO:0000256" key="3">
    <source>
        <dbReference type="ARBA" id="ARBA00005411"/>
    </source>
</evidence>
<dbReference type="Pfam" id="PF02898">
    <property type="entry name" value="NO_synthase"/>
    <property type="match status" value="1"/>
</dbReference>
<dbReference type="Gene3D" id="3.90.340.10">
    <property type="entry name" value="Nitric Oxide Synthase, Chain A, domain 1"/>
    <property type="match status" value="1"/>
</dbReference>
<feature type="binding site" description="axial binding residue" evidence="12">
    <location>
        <position position="65"/>
    </location>
    <ligand>
        <name>heme</name>
        <dbReference type="ChEBI" id="CHEBI:30413"/>
    </ligand>
    <ligandPart>
        <name>Fe</name>
        <dbReference type="ChEBI" id="CHEBI:18248"/>
    </ligandPart>
</feature>
<comment type="catalytic activity">
    <reaction evidence="10">
        <text>3 reduced [flavodoxin] + 2 L-arginine + 4 O2 = 3 oxidized [flavodoxin] + 2 L-citrulline + 2 nitric oxide + 4 H2O + 5 H(+)</text>
        <dbReference type="Rhea" id="RHEA:52324"/>
        <dbReference type="Rhea" id="RHEA-COMP:10622"/>
        <dbReference type="Rhea" id="RHEA-COMP:10623"/>
        <dbReference type="ChEBI" id="CHEBI:15377"/>
        <dbReference type="ChEBI" id="CHEBI:15378"/>
        <dbReference type="ChEBI" id="CHEBI:15379"/>
        <dbReference type="ChEBI" id="CHEBI:16480"/>
        <dbReference type="ChEBI" id="CHEBI:32682"/>
        <dbReference type="ChEBI" id="CHEBI:57618"/>
        <dbReference type="ChEBI" id="CHEBI:57743"/>
        <dbReference type="ChEBI" id="CHEBI:58210"/>
        <dbReference type="EC" id="1.14.14.47"/>
    </reaction>
</comment>
<gene>
    <name evidence="14" type="ORF">CKF48_00025</name>
</gene>
<name>A0A248TCC5_9BACI</name>
<evidence type="ECO:0000313" key="15">
    <source>
        <dbReference type="Proteomes" id="UP000215137"/>
    </source>
</evidence>
<dbReference type="Proteomes" id="UP000215137">
    <property type="component" value="Chromosome"/>
</dbReference>
<comment type="similarity">
    <text evidence="3 11">Belongs to the NOS family. Bacterial NOS oxygenase subfamily.</text>
</comment>